<gene>
    <name evidence="1" type="ORF">BXZ70DRAFT_961022</name>
</gene>
<reference evidence="1" key="1">
    <citation type="journal article" date="2021" name="New Phytol.">
        <title>Evolutionary innovations through gain and loss of genes in the ectomycorrhizal Boletales.</title>
        <authorList>
            <person name="Wu G."/>
            <person name="Miyauchi S."/>
            <person name="Morin E."/>
            <person name="Kuo A."/>
            <person name="Drula E."/>
            <person name="Varga T."/>
            <person name="Kohler A."/>
            <person name="Feng B."/>
            <person name="Cao Y."/>
            <person name="Lipzen A."/>
            <person name="Daum C."/>
            <person name="Hundley H."/>
            <person name="Pangilinan J."/>
            <person name="Johnson J."/>
            <person name="Barry K."/>
            <person name="LaButti K."/>
            <person name="Ng V."/>
            <person name="Ahrendt S."/>
            <person name="Min B."/>
            <person name="Choi I.G."/>
            <person name="Park H."/>
            <person name="Plett J.M."/>
            <person name="Magnuson J."/>
            <person name="Spatafora J.W."/>
            <person name="Nagy L.G."/>
            <person name="Henrissat B."/>
            <person name="Grigoriev I.V."/>
            <person name="Yang Z.L."/>
            <person name="Xu J."/>
            <person name="Martin F.M."/>
        </authorList>
    </citation>
    <scope>NUCLEOTIDE SEQUENCE</scope>
    <source>
        <strain evidence="1">KKN 215</strain>
    </source>
</reference>
<dbReference type="NCBIfam" id="TIGR02252">
    <property type="entry name" value="DREG-2"/>
    <property type="match status" value="1"/>
</dbReference>
<dbReference type="InterPro" id="IPR044924">
    <property type="entry name" value="HAD-SF_hydro_IA_REG-2-like_cap"/>
</dbReference>
<dbReference type="InterPro" id="IPR023214">
    <property type="entry name" value="HAD_sf"/>
</dbReference>
<dbReference type="InterPro" id="IPR051828">
    <property type="entry name" value="HAD-like_hydrolase_domain"/>
</dbReference>
<dbReference type="InterPro" id="IPR011949">
    <property type="entry name" value="HAD-SF_hydro_IA_REG-2-like"/>
</dbReference>
<evidence type="ECO:0000313" key="1">
    <source>
        <dbReference type="EMBL" id="KAH8079446.1"/>
    </source>
</evidence>
<organism evidence="1 2">
    <name type="scientific">Cristinia sonorae</name>
    <dbReference type="NCBI Taxonomy" id="1940300"/>
    <lineage>
        <taxon>Eukaryota</taxon>
        <taxon>Fungi</taxon>
        <taxon>Dikarya</taxon>
        <taxon>Basidiomycota</taxon>
        <taxon>Agaricomycotina</taxon>
        <taxon>Agaricomycetes</taxon>
        <taxon>Agaricomycetidae</taxon>
        <taxon>Agaricales</taxon>
        <taxon>Pleurotineae</taxon>
        <taxon>Stephanosporaceae</taxon>
        <taxon>Cristinia</taxon>
    </lineage>
</organism>
<dbReference type="Gene3D" id="1.10.150.720">
    <property type="entry name" value="Haloacid dehalogenase-like hydrolase"/>
    <property type="match status" value="1"/>
</dbReference>
<dbReference type="SFLD" id="SFLDS00003">
    <property type="entry name" value="Haloacid_Dehalogenase"/>
    <property type="match status" value="1"/>
</dbReference>
<dbReference type="InterPro" id="IPR036412">
    <property type="entry name" value="HAD-like_sf"/>
</dbReference>
<comment type="caution">
    <text evidence="1">The sequence shown here is derived from an EMBL/GenBank/DDBJ whole genome shotgun (WGS) entry which is preliminary data.</text>
</comment>
<dbReference type="InterPro" id="IPR006439">
    <property type="entry name" value="HAD-SF_hydro_IA"/>
</dbReference>
<dbReference type="Gene3D" id="3.40.50.1000">
    <property type="entry name" value="HAD superfamily/HAD-like"/>
    <property type="match status" value="1"/>
</dbReference>
<dbReference type="GO" id="GO:0005634">
    <property type="term" value="C:nucleus"/>
    <property type="evidence" value="ECO:0007669"/>
    <property type="project" value="TreeGrafter"/>
</dbReference>
<keyword evidence="2" id="KW-1185">Reference proteome</keyword>
<dbReference type="SFLD" id="SFLDG01129">
    <property type="entry name" value="C1.5:_HAD__Beta-PGM__Phosphata"/>
    <property type="match status" value="1"/>
</dbReference>
<protein>
    <submittedName>
        <fullName evidence="1">HAD hydrolase subfamily IA REG-2-like protein</fullName>
    </submittedName>
</protein>
<dbReference type="NCBIfam" id="TIGR01549">
    <property type="entry name" value="HAD-SF-IA-v1"/>
    <property type="match status" value="1"/>
</dbReference>
<dbReference type="AlphaFoldDB" id="A0A8K0XK43"/>
<dbReference type="GO" id="GO:0016791">
    <property type="term" value="F:phosphatase activity"/>
    <property type="evidence" value="ECO:0007669"/>
    <property type="project" value="UniProtKB-ARBA"/>
</dbReference>
<evidence type="ECO:0000313" key="2">
    <source>
        <dbReference type="Proteomes" id="UP000813824"/>
    </source>
</evidence>
<accession>A0A8K0XK43</accession>
<sequence length="247" mass="27694">MVIRLVTFDALHTIITPRLPIFIQYSQTFEPYLGVLGQDALKSSFKLALKQLQAEKPVYGDGARRWWGEVIRRTALGAGADPEAVERNIGEIVPRLLHRFSSKEGYKLYDDTYTCLEQLKTMNIRTGLISNTDVRIRGVLDDLTITSFLNPILLSEEEGVEKPSREIFQRACDFTGVQAEEAVHVGDDLEADYFGAMNSGLRSLLIRRPGPEGEGEAKEVGENLAGLRMVEGLQQVVDWVRRENGII</sequence>
<dbReference type="EMBL" id="JAEVFJ010000056">
    <property type="protein sequence ID" value="KAH8079446.1"/>
    <property type="molecule type" value="Genomic_DNA"/>
</dbReference>
<dbReference type="Proteomes" id="UP000813824">
    <property type="component" value="Unassembled WGS sequence"/>
</dbReference>
<dbReference type="Pfam" id="PF00702">
    <property type="entry name" value="Hydrolase"/>
    <property type="match status" value="1"/>
</dbReference>
<proteinExistence type="predicted"/>
<keyword evidence="1" id="KW-0378">Hydrolase</keyword>
<dbReference type="PANTHER" id="PTHR46191:SF2">
    <property type="entry name" value="HALOACID DEHALOGENASE-LIKE HYDROLASE DOMAIN-CONTAINING PROTEIN 3"/>
    <property type="match status" value="1"/>
</dbReference>
<dbReference type="PANTHER" id="PTHR46191">
    <property type="match status" value="1"/>
</dbReference>
<dbReference type="SUPFAM" id="SSF56784">
    <property type="entry name" value="HAD-like"/>
    <property type="match status" value="1"/>
</dbReference>
<dbReference type="OrthoDB" id="444127at2759"/>
<name>A0A8K0XK43_9AGAR</name>